<comment type="similarity">
    <text evidence="1 6">Belongs to the XseB family.</text>
</comment>
<evidence type="ECO:0000256" key="5">
    <source>
        <dbReference type="ARBA" id="ARBA00022839"/>
    </source>
</evidence>
<evidence type="ECO:0000313" key="8">
    <source>
        <dbReference type="EMBL" id="ORC36569.1"/>
    </source>
</evidence>
<dbReference type="RefSeq" id="WP_083049099.1">
    <property type="nucleotide sequence ID" value="NZ_CAXXQO010000004.1"/>
</dbReference>
<dbReference type="GO" id="GO:0009318">
    <property type="term" value="C:exodeoxyribonuclease VII complex"/>
    <property type="evidence" value="ECO:0007669"/>
    <property type="project" value="UniProtKB-UniRule"/>
</dbReference>
<reference evidence="8 9" key="1">
    <citation type="submission" date="2017-03" db="EMBL/GenBank/DDBJ databases">
        <title>Draft Genome sequence of Marispirochaeta sp. strain JC444.</title>
        <authorList>
            <person name="Shivani Y."/>
            <person name="Subhash Y."/>
            <person name="Sasikala C."/>
            <person name="Ramana C."/>
        </authorList>
    </citation>
    <scope>NUCLEOTIDE SEQUENCE [LARGE SCALE GENOMIC DNA]</scope>
    <source>
        <strain evidence="8 9">JC444</strain>
    </source>
</reference>
<accession>A0A1Y1S1C9</accession>
<dbReference type="Gene3D" id="1.10.287.1040">
    <property type="entry name" value="Exonuclease VII, small subunit"/>
    <property type="match status" value="1"/>
</dbReference>
<dbReference type="GO" id="GO:0005829">
    <property type="term" value="C:cytosol"/>
    <property type="evidence" value="ECO:0007669"/>
    <property type="project" value="TreeGrafter"/>
</dbReference>
<comment type="subcellular location">
    <subcellularLocation>
        <location evidence="6">Cytoplasm</location>
    </subcellularLocation>
</comment>
<evidence type="ECO:0000256" key="4">
    <source>
        <dbReference type="ARBA" id="ARBA00022801"/>
    </source>
</evidence>
<dbReference type="PANTHER" id="PTHR34137">
    <property type="entry name" value="EXODEOXYRIBONUCLEASE 7 SMALL SUBUNIT"/>
    <property type="match status" value="1"/>
</dbReference>
<feature type="coiled-coil region" evidence="7">
    <location>
        <begin position="1"/>
        <end position="66"/>
    </location>
</feature>
<evidence type="ECO:0000256" key="3">
    <source>
        <dbReference type="ARBA" id="ARBA00022722"/>
    </source>
</evidence>
<proteinExistence type="inferred from homology"/>
<comment type="function">
    <text evidence="6">Bidirectionally degrades single-stranded DNA into large acid-insoluble oligonucleotides, which are then degraded further into small acid-soluble oligonucleotides.</text>
</comment>
<dbReference type="AlphaFoldDB" id="A0A1Y1S1C9"/>
<dbReference type="OrthoDB" id="5591562at2"/>
<keyword evidence="3 6" id="KW-0540">Nuclease</keyword>
<dbReference type="PIRSF" id="PIRSF006488">
    <property type="entry name" value="Exonuc_VII_S"/>
    <property type="match status" value="1"/>
</dbReference>
<dbReference type="Proteomes" id="UP000192343">
    <property type="component" value="Unassembled WGS sequence"/>
</dbReference>
<dbReference type="InterPro" id="IPR003761">
    <property type="entry name" value="Exonuc_VII_S"/>
</dbReference>
<sequence>MKGFEERLKRLEELSEKIHDEEVDLDEAMAFFEEGIKLARALETDLAKVERKIEILVNQADSEEEKPVLELFPELNSGKDQE</sequence>
<keyword evidence="2 6" id="KW-0963">Cytoplasm</keyword>
<dbReference type="STRING" id="1963862.B4O97_05750"/>
<dbReference type="EC" id="3.1.11.6" evidence="6"/>
<keyword evidence="7" id="KW-0175">Coiled coil</keyword>
<evidence type="ECO:0000256" key="7">
    <source>
        <dbReference type="SAM" id="Coils"/>
    </source>
</evidence>
<dbReference type="GO" id="GO:0006308">
    <property type="term" value="P:DNA catabolic process"/>
    <property type="evidence" value="ECO:0007669"/>
    <property type="project" value="UniProtKB-UniRule"/>
</dbReference>
<dbReference type="NCBIfam" id="TIGR01280">
    <property type="entry name" value="xseB"/>
    <property type="match status" value="1"/>
</dbReference>
<dbReference type="PANTHER" id="PTHR34137:SF1">
    <property type="entry name" value="EXODEOXYRIBONUCLEASE 7 SMALL SUBUNIT"/>
    <property type="match status" value="1"/>
</dbReference>
<gene>
    <name evidence="6" type="primary">xseB</name>
    <name evidence="8" type="ORF">B4O97_05750</name>
</gene>
<dbReference type="HAMAP" id="MF_00337">
    <property type="entry name" value="Exonuc_7_S"/>
    <property type="match status" value="1"/>
</dbReference>
<evidence type="ECO:0000256" key="1">
    <source>
        <dbReference type="ARBA" id="ARBA00009998"/>
    </source>
</evidence>
<evidence type="ECO:0000313" key="9">
    <source>
        <dbReference type="Proteomes" id="UP000192343"/>
    </source>
</evidence>
<organism evidence="8 9">
    <name type="scientific">Marispirochaeta aestuarii</name>
    <dbReference type="NCBI Taxonomy" id="1963862"/>
    <lineage>
        <taxon>Bacteria</taxon>
        <taxon>Pseudomonadati</taxon>
        <taxon>Spirochaetota</taxon>
        <taxon>Spirochaetia</taxon>
        <taxon>Spirochaetales</taxon>
        <taxon>Spirochaetaceae</taxon>
        <taxon>Marispirochaeta</taxon>
    </lineage>
</organism>
<keyword evidence="5 6" id="KW-0269">Exonuclease</keyword>
<comment type="subunit">
    <text evidence="6">Heterooligomer composed of large and small subunits.</text>
</comment>
<protein>
    <recommendedName>
        <fullName evidence="6">Exodeoxyribonuclease 7 small subunit</fullName>
        <ecNumber evidence="6">3.1.11.6</ecNumber>
    </recommendedName>
    <alternativeName>
        <fullName evidence="6">Exodeoxyribonuclease VII small subunit</fullName>
        <shortName evidence="6">Exonuclease VII small subunit</shortName>
    </alternativeName>
</protein>
<comment type="caution">
    <text evidence="8">The sequence shown here is derived from an EMBL/GenBank/DDBJ whole genome shotgun (WGS) entry which is preliminary data.</text>
</comment>
<keyword evidence="4 6" id="KW-0378">Hydrolase</keyword>
<comment type="catalytic activity">
    <reaction evidence="6">
        <text>Exonucleolytic cleavage in either 5'- to 3'- or 3'- to 5'-direction to yield nucleoside 5'-phosphates.</text>
        <dbReference type="EC" id="3.1.11.6"/>
    </reaction>
</comment>
<evidence type="ECO:0000256" key="6">
    <source>
        <dbReference type="HAMAP-Rule" id="MF_00337"/>
    </source>
</evidence>
<dbReference type="InterPro" id="IPR037004">
    <property type="entry name" value="Exonuc_VII_ssu_sf"/>
</dbReference>
<name>A0A1Y1S1C9_9SPIO</name>
<evidence type="ECO:0000256" key="2">
    <source>
        <dbReference type="ARBA" id="ARBA00022490"/>
    </source>
</evidence>
<dbReference type="Pfam" id="PF02609">
    <property type="entry name" value="Exonuc_VII_S"/>
    <property type="match status" value="1"/>
</dbReference>
<dbReference type="SUPFAM" id="SSF116842">
    <property type="entry name" value="XseB-like"/>
    <property type="match status" value="1"/>
</dbReference>
<dbReference type="EMBL" id="MWQY01000005">
    <property type="protein sequence ID" value="ORC36569.1"/>
    <property type="molecule type" value="Genomic_DNA"/>
</dbReference>
<keyword evidence="9" id="KW-1185">Reference proteome</keyword>
<dbReference type="GO" id="GO:0008855">
    <property type="term" value="F:exodeoxyribonuclease VII activity"/>
    <property type="evidence" value="ECO:0007669"/>
    <property type="project" value="UniProtKB-UniRule"/>
</dbReference>